<dbReference type="GeneID" id="36833253"/>
<evidence type="ECO:0000313" key="2">
    <source>
        <dbReference type="EMBL" id="AWR95508.1"/>
    </source>
</evidence>
<keyword evidence="1" id="KW-0472">Membrane</keyword>
<reference evidence="2 3" key="1">
    <citation type="submission" date="2018-05" db="EMBL/GenBank/DDBJ databases">
        <title>Complete Genome Sequences of Extremely Thermoacidophilic, Metal-Mobilizing Type-Strain Members of the Archaeal Family Sulfolobaceae: Acidianus brierleyi DSM-1651T, Acidianus sulfidivorans DSM-18786T, Metallosphaera hakonensis DSM-7519T, and Metallosphaera prunae DSM-10039T.</title>
        <authorList>
            <person name="Counts J.A."/>
            <person name="Kelly R.M."/>
        </authorList>
    </citation>
    <scope>NUCLEOTIDE SEQUENCE [LARGE SCALE GENOMIC DNA]</scope>
    <source>
        <strain evidence="2 3">DSM 1651</strain>
    </source>
</reference>
<sequence>MLWVSVLILVAGIISTLLTVHFSLRKADKRGLIIILSSLVLIGVGLWLLSMDHTVYIAKPIHVAYPSNIQPLGPLAYCVKIPPPWYATLWFYFLGIGLGMLSVMVIFESIIRLLKNG</sequence>
<protein>
    <submittedName>
        <fullName evidence="2">Uncharacterized protein</fullName>
    </submittedName>
</protein>
<dbReference type="OrthoDB" id="44117at2157"/>
<dbReference type="AlphaFoldDB" id="A0A2U9IHJ0"/>
<evidence type="ECO:0000256" key="1">
    <source>
        <dbReference type="SAM" id="Phobius"/>
    </source>
</evidence>
<dbReference type="Proteomes" id="UP000248044">
    <property type="component" value="Chromosome"/>
</dbReference>
<keyword evidence="1" id="KW-1133">Transmembrane helix</keyword>
<dbReference type="KEGG" id="abri:DFR85_13815"/>
<accession>A0A2U9IHJ0</accession>
<dbReference type="RefSeq" id="WP_110271386.1">
    <property type="nucleotide sequence ID" value="NZ_CP029289.2"/>
</dbReference>
<dbReference type="EMBL" id="CP029289">
    <property type="protein sequence ID" value="AWR95508.1"/>
    <property type="molecule type" value="Genomic_DNA"/>
</dbReference>
<keyword evidence="3" id="KW-1185">Reference proteome</keyword>
<organism evidence="2 3">
    <name type="scientific">Acidianus brierleyi</name>
    <dbReference type="NCBI Taxonomy" id="41673"/>
    <lineage>
        <taxon>Archaea</taxon>
        <taxon>Thermoproteota</taxon>
        <taxon>Thermoprotei</taxon>
        <taxon>Sulfolobales</taxon>
        <taxon>Sulfolobaceae</taxon>
        <taxon>Acidianus</taxon>
    </lineage>
</organism>
<feature type="transmembrane region" description="Helical" evidence="1">
    <location>
        <begin position="6"/>
        <end position="24"/>
    </location>
</feature>
<gene>
    <name evidence="2" type="ORF">DFR85_13815</name>
</gene>
<keyword evidence="1" id="KW-0812">Transmembrane</keyword>
<proteinExistence type="predicted"/>
<name>A0A2U9IHJ0_9CREN</name>
<feature type="transmembrane region" description="Helical" evidence="1">
    <location>
        <begin position="31"/>
        <end position="50"/>
    </location>
</feature>
<feature type="transmembrane region" description="Helical" evidence="1">
    <location>
        <begin position="89"/>
        <end position="111"/>
    </location>
</feature>
<evidence type="ECO:0000313" key="3">
    <source>
        <dbReference type="Proteomes" id="UP000248044"/>
    </source>
</evidence>